<dbReference type="InterPro" id="IPR000718">
    <property type="entry name" value="Peptidase_M13"/>
</dbReference>
<evidence type="ECO:0000256" key="1">
    <source>
        <dbReference type="ARBA" id="ARBA00001947"/>
    </source>
</evidence>
<dbReference type="OrthoDB" id="6475849at2759"/>
<evidence type="ECO:0000256" key="2">
    <source>
        <dbReference type="ARBA" id="ARBA00007357"/>
    </source>
</evidence>
<keyword evidence="8" id="KW-0812">Transmembrane</keyword>
<sequence>MLQAKLLGANTGLVGAICALAIASLVFNILIWNKVNKDDDVTKSAPIPVEPIPLEEVRIRTDPVTTTKDKPRTIAFPMKTRLRTISSTFTAANPTNSKPLPVRVNDTIYCPSYGKPDTSDAYKEAASYLLSGLDQSVDPCEDFYAFSCNTYVKNHNASEIGVSRVAAYDEAQQQVDVEIVEALQAVDIGDSSQSLTERLTKAALLECVYHSRARTPVDNSKDVLIEMRDLFGGIPFLNHSLKEGLDFFSVMGELEQNHAMGSLLHAAVSVDFKNVQQHTLFISQPILPIPRDYYVLPQHTTVLEDRIKLVTKVLQSFAETVLDDASPYIDLIKTSARDVVKLEMQIAMASWPESAMRNYAQQYNPYKLEQLEKAYPSIKWKSYFNAMLSTVSSTFDITKKNIIIAQPSYFGWLNALFTGETVDAKTIANYLLTHLIFEDADFMGGNIKTHVMKSDYVRYALRKGKGATRIGVQQFPRIFRDSKDDPNIECLNTIMVYMPFGPGYVYVKSKKNRDDVAKDIQHQTELVFKSFMKMIKELEWMSTNAQKLAAEKATKMIRNYGWPKDLFGDFSNSQKVDAYHQTDYGDIINYYKTNSTHLYYKIRKTMLKGYSNRESFRTVVSFLNRSFSRDQFLMSPAMVNAWYAPERNSITFPYAIWNPPYYNYGYPQAYNYGGQAGTGGHELVHGFDDQGVQFGADGSLSGCTWIECGWMEPEVKASFNNMAQCVVTQYSTQCCPAKSGNIRCANGETTQGENIADIGGQLAAYYAYREYVKELGKEEMRLPGLEQYTPNQLFWISYGFTWCMSQTESKLISQLLTDLHAPGSCRVNQVMQDIPEFAKDFGCTIGQNMYPLPEQRCAVWVSE</sequence>
<keyword evidence="5" id="KW-0378">Hydrolase</keyword>
<dbReference type="InterPro" id="IPR024079">
    <property type="entry name" value="MetalloPept_cat_dom_sf"/>
</dbReference>
<organism evidence="11 12">
    <name type="scientific">Oesophagostomum dentatum</name>
    <name type="common">Nodular worm</name>
    <dbReference type="NCBI Taxonomy" id="61180"/>
    <lineage>
        <taxon>Eukaryota</taxon>
        <taxon>Metazoa</taxon>
        <taxon>Ecdysozoa</taxon>
        <taxon>Nematoda</taxon>
        <taxon>Chromadorea</taxon>
        <taxon>Rhabditida</taxon>
        <taxon>Rhabditina</taxon>
        <taxon>Rhabditomorpha</taxon>
        <taxon>Strongyloidea</taxon>
        <taxon>Strongylidae</taxon>
        <taxon>Oesophagostomum</taxon>
    </lineage>
</organism>
<dbReference type="Proteomes" id="UP000053660">
    <property type="component" value="Unassembled WGS sequence"/>
</dbReference>
<protein>
    <submittedName>
        <fullName evidence="11">Peptidase family M13</fullName>
    </submittedName>
</protein>
<dbReference type="GO" id="GO:0005886">
    <property type="term" value="C:plasma membrane"/>
    <property type="evidence" value="ECO:0007669"/>
    <property type="project" value="TreeGrafter"/>
</dbReference>
<dbReference type="InterPro" id="IPR042089">
    <property type="entry name" value="Peptidase_M13_dom_2"/>
</dbReference>
<keyword evidence="8" id="KW-0472">Membrane</keyword>
<dbReference type="MEROPS" id="M13.011"/>
<dbReference type="Gene3D" id="1.10.1380.10">
    <property type="entry name" value="Neutral endopeptidase , domain2"/>
    <property type="match status" value="1"/>
</dbReference>
<name>A0A0B1TR30_OESDE</name>
<dbReference type="PROSITE" id="PS51885">
    <property type="entry name" value="NEPRILYSIN"/>
    <property type="match status" value="1"/>
</dbReference>
<dbReference type="Gene3D" id="3.40.390.10">
    <property type="entry name" value="Collagenase (Catalytic Domain)"/>
    <property type="match status" value="1"/>
</dbReference>
<proteinExistence type="inferred from homology"/>
<dbReference type="SUPFAM" id="SSF55486">
    <property type="entry name" value="Metalloproteases ('zincins'), catalytic domain"/>
    <property type="match status" value="1"/>
</dbReference>
<accession>A0A0B1TR30</accession>
<dbReference type="Pfam" id="PF01431">
    <property type="entry name" value="Peptidase_M13"/>
    <property type="match status" value="1"/>
</dbReference>
<dbReference type="AlphaFoldDB" id="A0A0B1TR30"/>
<gene>
    <name evidence="11" type="ORF">OESDEN_00301</name>
</gene>
<dbReference type="GO" id="GO:0016485">
    <property type="term" value="P:protein processing"/>
    <property type="evidence" value="ECO:0007669"/>
    <property type="project" value="TreeGrafter"/>
</dbReference>
<evidence type="ECO:0000259" key="9">
    <source>
        <dbReference type="Pfam" id="PF01431"/>
    </source>
</evidence>
<dbReference type="GO" id="GO:0046872">
    <property type="term" value="F:metal ion binding"/>
    <property type="evidence" value="ECO:0007669"/>
    <property type="project" value="UniProtKB-KW"/>
</dbReference>
<evidence type="ECO:0000259" key="10">
    <source>
        <dbReference type="Pfam" id="PF05649"/>
    </source>
</evidence>
<keyword evidence="6" id="KW-0862">Zinc</keyword>
<keyword evidence="8" id="KW-1133">Transmembrane helix</keyword>
<dbReference type="PANTHER" id="PTHR11733">
    <property type="entry name" value="ZINC METALLOPROTEASE FAMILY M13 NEPRILYSIN-RELATED"/>
    <property type="match status" value="1"/>
</dbReference>
<evidence type="ECO:0000256" key="8">
    <source>
        <dbReference type="SAM" id="Phobius"/>
    </source>
</evidence>
<dbReference type="InterPro" id="IPR018497">
    <property type="entry name" value="Peptidase_M13_C"/>
</dbReference>
<evidence type="ECO:0000256" key="5">
    <source>
        <dbReference type="ARBA" id="ARBA00022801"/>
    </source>
</evidence>
<keyword evidence="4" id="KW-0479">Metal-binding</keyword>
<feature type="domain" description="Peptidase M13 N-terminal" evidence="10">
    <location>
        <begin position="139"/>
        <end position="563"/>
    </location>
</feature>
<dbReference type="InterPro" id="IPR008753">
    <property type="entry name" value="Peptidase_M13_N"/>
</dbReference>
<comment type="similarity">
    <text evidence="2">Belongs to the peptidase M13 family.</text>
</comment>
<feature type="transmembrane region" description="Helical" evidence="8">
    <location>
        <begin position="12"/>
        <end position="32"/>
    </location>
</feature>
<comment type="cofactor">
    <cofactor evidence="1">
        <name>Zn(2+)</name>
        <dbReference type="ChEBI" id="CHEBI:29105"/>
    </cofactor>
</comment>
<dbReference type="GO" id="GO:0004222">
    <property type="term" value="F:metalloendopeptidase activity"/>
    <property type="evidence" value="ECO:0007669"/>
    <property type="project" value="InterPro"/>
</dbReference>
<feature type="domain" description="Peptidase M13 C-terminal" evidence="9">
    <location>
        <begin position="640"/>
        <end position="857"/>
    </location>
</feature>
<evidence type="ECO:0000313" key="11">
    <source>
        <dbReference type="EMBL" id="KHJ99694.1"/>
    </source>
</evidence>
<evidence type="ECO:0000256" key="4">
    <source>
        <dbReference type="ARBA" id="ARBA00022723"/>
    </source>
</evidence>
<evidence type="ECO:0000256" key="6">
    <source>
        <dbReference type="ARBA" id="ARBA00022833"/>
    </source>
</evidence>
<evidence type="ECO:0000256" key="7">
    <source>
        <dbReference type="ARBA" id="ARBA00023049"/>
    </source>
</evidence>
<keyword evidence="12" id="KW-1185">Reference proteome</keyword>
<keyword evidence="3" id="KW-0645">Protease</keyword>
<reference evidence="11 12" key="1">
    <citation type="submission" date="2014-03" db="EMBL/GenBank/DDBJ databases">
        <title>Draft genome of the hookworm Oesophagostomum dentatum.</title>
        <authorList>
            <person name="Mitreva M."/>
        </authorList>
    </citation>
    <scope>NUCLEOTIDE SEQUENCE [LARGE SCALE GENOMIC DNA]</scope>
    <source>
        <strain evidence="11 12">OD-Hann</strain>
    </source>
</reference>
<evidence type="ECO:0000313" key="12">
    <source>
        <dbReference type="Proteomes" id="UP000053660"/>
    </source>
</evidence>
<dbReference type="PRINTS" id="PR00786">
    <property type="entry name" value="NEPRILYSIN"/>
</dbReference>
<evidence type="ECO:0000256" key="3">
    <source>
        <dbReference type="ARBA" id="ARBA00022670"/>
    </source>
</evidence>
<dbReference type="PANTHER" id="PTHR11733:SF188">
    <property type="entry name" value="NEPRILYSIN"/>
    <property type="match status" value="1"/>
</dbReference>
<dbReference type="EMBL" id="KN549208">
    <property type="protein sequence ID" value="KHJ99694.1"/>
    <property type="molecule type" value="Genomic_DNA"/>
</dbReference>
<keyword evidence="7" id="KW-0482">Metalloprotease</keyword>
<dbReference type="Pfam" id="PF05649">
    <property type="entry name" value="Peptidase_M13_N"/>
    <property type="match status" value="1"/>
</dbReference>
<dbReference type="CDD" id="cd08662">
    <property type="entry name" value="M13"/>
    <property type="match status" value="1"/>
</dbReference>